<dbReference type="AlphaFoldDB" id="A0A371PJC8"/>
<reference evidence="1 2" key="1">
    <citation type="submission" date="2018-08" db="EMBL/GenBank/DDBJ databases">
        <title>Paenibacillus sp. M4BSY-1, whole genome shotgun sequence.</title>
        <authorList>
            <person name="Tuo L."/>
        </authorList>
    </citation>
    <scope>NUCLEOTIDE SEQUENCE [LARGE SCALE GENOMIC DNA]</scope>
    <source>
        <strain evidence="1 2">M4BSY-1</strain>
    </source>
</reference>
<evidence type="ECO:0000313" key="1">
    <source>
        <dbReference type="EMBL" id="REK76311.1"/>
    </source>
</evidence>
<evidence type="ECO:0000313" key="2">
    <source>
        <dbReference type="Proteomes" id="UP000261905"/>
    </source>
</evidence>
<sequence>MNPNFYVAGRLIVPIYLKVQESCTEFAVHTAHTTINTNTVSVFQGNIHTWDGKEYPIIANRLHIEWYETIKKEDII</sequence>
<protein>
    <submittedName>
        <fullName evidence="1">Uncharacterized protein</fullName>
    </submittedName>
</protein>
<dbReference type="EMBL" id="QUBQ01000001">
    <property type="protein sequence ID" value="REK76311.1"/>
    <property type="molecule type" value="Genomic_DNA"/>
</dbReference>
<dbReference type="RefSeq" id="WP_116043174.1">
    <property type="nucleotide sequence ID" value="NZ_QUBQ01000001.1"/>
</dbReference>
<dbReference type="OrthoDB" id="2626621at2"/>
<comment type="caution">
    <text evidence="1">The sequence shown here is derived from an EMBL/GenBank/DDBJ whole genome shotgun (WGS) entry which is preliminary data.</text>
</comment>
<accession>A0A371PJC8</accession>
<name>A0A371PJC8_9BACL</name>
<keyword evidence="2" id="KW-1185">Reference proteome</keyword>
<proteinExistence type="predicted"/>
<dbReference type="Proteomes" id="UP000261905">
    <property type="component" value="Unassembled WGS sequence"/>
</dbReference>
<gene>
    <name evidence="1" type="ORF">DX130_04495</name>
</gene>
<organism evidence="1 2">
    <name type="scientific">Paenibacillus paeoniae</name>
    <dbReference type="NCBI Taxonomy" id="2292705"/>
    <lineage>
        <taxon>Bacteria</taxon>
        <taxon>Bacillati</taxon>
        <taxon>Bacillota</taxon>
        <taxon>Bacilli</taxon>
        <taxon>Bacillales</taxon>
        <taxon>Paenibacillaceae</taxon>
        <taxon>Paenibacillus</taxon>
    </lineage>
</organism>